<dbReference type="InterPro" id="IPR000092">
    <property type="entry name" value="Polyprenyl_synt"/>
</dbReference>
<sequence length="340" mass="35719">MDLGHPAPVRPGGEAIARVRRLFDPALRDAVSVLHPWGARMAAFTLGWSDVDGRSHDDGGGKGLRPAIALLSAEAAGGEAEPALPAAVAVELVHAFSLVHDDIIDNDERRRHRDALWKAYGVGPALLTGDALLALAVSQLAARPDAMGYLSSALVELVQGQTADMAFEHRSWAGPDRVSTAEYVEMAAGKTGGLLGAAAATGVVMGGAPELADRMWEMGRDLGVAFQIVDDMLGVWGDPHVTGKPVHNDLRREKKTFPILAALSARCTAARELSAILVSGATDDDSVRRAARLAEEAGGRAAAQALAERHLAAAMDVMDAHLPAADDLRALCDSLVHRVN</sequence>
<dbReference type="Proteomes" id="UP000236732">
    <property type="component" value="Unassembled WGS sequence"/>
</dbReference>
<dbReference type="Pfam" id="PF00348">
    <property type="entry name" value="polyprenyl_synt"/>
    <property type="match status" value="1"/>
</dbReference>
<dbReference type="InterPro" id="IPR008949">
    <property type="entry name" value="Isoprenoid_synthase_dom_sf"/>
</dbReference>
<dbReference type="CDD" id="cd00685">
    <property type="entry name" value="Trans_IPPS_HT"/>
    <property type="match status" value="1"/>
</dbReference>
<keyword evidence="1" id="KW-0479">Metal-binding</keyword>
<dbReference type="SUPFAM" id="SSF48576">
    <property type="entry name" value="Terpenoid synthases"/>
    <property type="match status" value="1"/>
</dbReference>
<keyword evidence="3" id="KW-0808">Transferase</keyword>
<dbReference type="GO" id="GO:0046872">
    <property type="term" value="F:metal ion binding"/>
    <property type="evidence" value="ECO:0007669"/>
    <property type="project" value="UniProtKB-KW"/>
</dbReference>
<dbReference type="OrthoDB" id="4497239at2"/>
<evidence type="ECO:0000313" key="4">
    <source>
        <dbReference type="EMBL" id="SEG24337.1"/>
    </source>
</evidence>
<dbReference type="RefSeq" id="WP_103955019.1">
    <property type="nucleotide sequence ID" value="NZ_FNVT01000002.1"/>
</dbReference>
<dbReference type="PANTHER" id="PTHR12001:SF86">
    <property type="entry name" value="GERANYLGERANYL DIPHOSPHATE SYNTHASE"/>
    <property type="match status" value="1"/>
</dbReference>
<dbReference type="InterPro" id="IPR033749">
    <property type="entry name" value="Polyprenyl_synt_CS"/>
</dbReference>
<proteinExistence type="inferred from homology"/>
<dbReference type="AlphaFoldDB" id="A0A1H5YLG4"/>
<dbReference type="PROSITE" id="PS00723">
    <property type="entry name" value="POLYPRENYL_SYNTHASE_1"/>
    <property type="match status" value="1"/>
</dbReference>
<evidence type="ECO:0000256" key="1">
    <source>
        <dbReference type="ARBA" id="ARBA00022723"/>
    </source>
</evidence>
<evidence type="ECO:0000313" key="5">
    <source>
        <dbReference type="Proteomes" id="UP000236732"/>
    </source>
</evidence>
<evidence type="ECO:0000256" key="3">
    <source>
        <dbReference type="RuleBase" id="RU004466"/>
    </source>
</evidence>
<dbReference type="GO" id="GO:0004659">
    <property type="term" value="F:prenyltransferase activity"/>
    <property type="evidence" value="ECO:0007669"/>
    <property type="project" value="InterPro"/>
</dbReference>
<gene>
    <name evidence="4" type="ORF">SAMN05444920_102322</name>
</gene>
<reference evidence="4 5" key="1">
    <citation type="submission" date="2016-10" db="EMBL/GenBank/DDBJ databases">
        <authorList>
            <person name="de Groot N.N."/>
        </authorList>
    </citation>
    <scope>NUCLEOTIDE SEQUENCE [LARGE SCALE GENOMIC DNA]</scope>
    <source>
        <strain evidence="4 5">CGMCC 4.7037</strain>
    </source>
</reference>
<name>A0A1H5YLG4_9ACTN</name>
<dbReference type="GO" id="GO:0008299">
    <property type="term" value="P:isoprenoid biosynthetic process"/>
    <property type="evidence" value="ECO:0007669"/>
    <property type="project" value="InterPro"/>
</dbReference>
<dbReference type="PROSITE" id="PS00444">
    <property type="entry name" value="POLYPRENYL_SYNTHASE_2"/>
    <property type="match status" value="1"/>
</dbReference>
<keyword evidence="5" id="KW-1185">Reference proteome</keyword>
<dbReference type="Gene3D" id="1.10.600.10">
    <property type="entry name" value="Farnesyl Diphosphate Synthase"/>
    <property type="match status" value="1"/>
</dbReference>
<dbReference type="EMBL" id="FNVT01000002">
    <property type="protein sequence ID" value="SEG24337.1"/>
    <property type="molecule type" value="Genomic_DNA"/>
</dbReference>
<keyword evidence="2" id="KW-0460">Magnesium</keyword>
<protein>
    <submittedName>
        <fullName evidence="4">Geranylgeranyl diphosphate synthase, type I</fullName>
    </submittedName>
</protein>
<dbReference type="SFLD" id="SFLDS00005">
    <property type="entry name" value="Isoprenoid_Synthase_Type_I"/>
    <property type="match status" value="1"/>
</dbReference>
<organism evidence="4 5">
    <name type="scientific">Nonomuraea solani</name>
    <dbReference type="NCBI Taxonomy" id="1144553"/>
    <lineage>
        <taxon>Bacteria</taxon>
        <taxon>Bacillati</taxon>
        <taxon>Actinomycetota</taxon>
        <taxon>Actinomycetes</taxon>
        <taxon>Streptosporangiales</taxon>
        <taxon>Streptosporangiaceae</taxon>
        <taxon>Nonomuraea</taxon>
    </lineage>
</organism>
<accession>A0A1H5YLG4</accession>
<comment type="similarity">
    <text evidence="3">Belongs to the FPP/GGPP synthase family.</text>
</comment>
<dbReference type="PANTHER" id="PTHR12001">
    <property type="entry name" value="GERANYLGERANYL PYROPHOSPHATE SYNTHASE"/>
    <property type="match status" value="1"/>
</dbReference>
<evidence type="ECO:0000256" key="2">
    <source>
        <dbReference type="ARBA" id="ARBA00022842"/>
    </source>
</evidence>